<proteinExistence type="predicted"/>
<evidence type="ECO:0000256" key="1">
    <source>
        <dbReference type="SAM" id="MobiDB-lite"/>
    </source>
</evidence>
<dbReference type="AlphaFoldDB" id="A0A2P8QC37"/>
<keyword evidence="3" id="KW-1185">Reference proteome</keyword>
<reference evidence="2 3" key="1">
    <citation type="submission" date="2018-03" db="EMBL/GenBank/DDBJ databases">
        <title>Streptomyces dioscori sp. nov., a novel endophytic actinobacterium isolated from bulbil of Dioscorea bulbifera L.</title>
        <authorList>
            <person name="Zhikuan W."/>
        </authorList>
    </citation>
    <scope>NUCLEOTIDE SEQUENCE [LARGE SCALE GENOMIC DNA]</scope>
    <source>
        <strain evidence="2 3">A217</strain>
    </source>
</reference>
<name>A0A2P8QC37_9ACTN</name>
<dbReference type="EMBL" id="PYBJ01000004">
    <property type="protein sequence ID" value="PSM43821.1"/>
    <property type="molecule type" value="Genomic_DNA"/>
</dbReference>
<dbReference type="Proteomes" id="UP000240429">
    <property type="component" value="Unassembled WGS sequence"/>
</dbReference>
<evidence type="ECO:0000313" key="3">
    <source>
        <dbReference type="Proteomes" id="UP000240429"/>
    </source>
</evidence>
<accession>A0A2P8QC37</accession>
<comment type="caution">
    <text evidence="2">The sequence shown here is derived from an EMBL/GenBank/DDBJ whole genome shotgun (WGS) entry which is preliminary data.</text>
</comment>
<evidence type="ECO:0000313" key="2">
    <source>
        <dbReference type="EMBL" id="PSM43821.1"/>
    </source>
</evidence>
<gene>
    <name evidence="2" type="ORF">C6Y14_09430</name>
</gene>
<feature type="region of interest" description="Disordered" evidence="1">
    <location>
        <begin position="1"/>
        <end position="31"/>
    </location>
</feature>
<protein>
    <submittedName>
        <fullName evidence="2">Uncharacterized protein</fullName>
    </submittedName>
</protein>
<organism evidence="2 3">
    <name type="scientific">Streptomyces dioscori</name>
    <dbReference type="NCBI Taxonomy" id="2109333"/>
    <lineage>
        <taxon>Bacteria</taxon>
        <taxon>Bacillati</taxon>
        <taxon>Actinomycetota</taxon>
        <taxon>Actinomycetes</taxon>
        <taxon>Kitasatosporales</taxon>
        <taxon>Streptomycetaceae</taxon>
        <taxon>Streptomyces</taxon>
        <taxon>Streptomyces aurantiacus group</taxon>
    </lineage>
</organism>
<sequence length="73" mass="7773">MAWVSAEKTERPRSCAASSGSMIGGRLSGPRTRGKTAMLVWVDVPIRMGSAAQDAVDLSWQTTRRTGGSSYLA</sequence>